<dbReference type="InterPro" id="IPR008984">
    <property type="entry name" value="SMAD_FHA_dom_sf"/>
</dbReference>
<dbReference type="RefSeq" id="WP_106302332.1">
    <property type="nucleotide sequence ID" value="NZ_PVWO01000067.1"/>
</dbReference>
<organism evidence="3 4">
    <name type="scientific">Chamaesiphon polymorphus CCALA 037</name>
    <dbReference type="NCBI Taxonomy" id="2107692"/>
    <lineage>
        <taxon>Bacteria</taxon>
        <taxon>Bacillati</taxon>
        <taxon>Cyanobacteriota</taxon>
        <taxon>Cyanophyceae</taxon>
        <taxon>Gomontiellales</taxon>
        <taxon>Chamaesiphonaceae</taxon>
        <taxon>Chamaesiphon</taxon>
    </lineage>
</organism>
<evidence type="ECO:0000313" key="3">
    <source>
        <dbReference type="EMBL" id="PSB57667.1"/>
    </source>
</evidence>
<dbReference type="PANTHER" id="PTHR23308">
    <property type="entry name" value="NUCLEAR INHIBITOR OF PROTEIN PHOSPHATASE-1"/>
    <property type="match status" value="1"/>
</dbReference>
<name>A0A2T1GJ25_9CYAN</name>
<reference evidence="3 4" key="1">
    <citation type="submission" date="2018-03" db="EMBL/GenBank/DDBJ databases">
        <title>The ancient ancestry and fast evolution of plastids.</title>
        <authorList>
            <person name="Moore K.R."/>
            <person name="Magnabosco C."/>
            <person name="Momper L."/>
            <person name="Gold D.A."/>
            <person name="Bosak T."/>
            <person name="Fournier G.P."/>
        </authorList>
    </citation>
    <scope>NUCLEOTIDE SEQUENCE [LARGE SCALE GENOMIC DNA]</scope>
    <source>
        <strain evidence="3 4">CCALA 037</strain>
    </source>
</reference>
<dbReference type="PROSITE" id="PS50006">
    <property type="entry name" value="FHA_DOMAIN"/>
    <property type="match status" value="1"/>
</dbReference>
<proteinExistence type="predicted"/>
<comment type="caution">
    <text evidence="3">The sequence shown here is derived from an EMBL/GenBank/DDBJ whole genome shotgun (WGS) entry which is preliminary data.</text>
</comment>
<dbReference type="EMBL" id="PVWO01000067">
    <property type="protein sequence ID" value="PSB57667.1"/>
    <property type="molecule type" value="Genomic_DNA"/>
</dbReference>
<feature type="coiled-coil region" evidence="1">
    <location>
        <begin position="325"/>
        <end position="352"/>
    </location>
</feature>
<dbReference type="Gene3D" id="2.60.200.20">
    <property type="match status" value="1"/>
</dbReference>
<feature type="domain" description="FHA" evidence="2">
    <location>
        <begin position="23"/>
        <end position="72"/>
    </location>
</feature>
<keyword evidence="4" id="KW-1185">Reference proteome</keyword>
<evidence type="ECO:0000313" key="4">
    <source>
        <dbReference type="Proteomes" id="UP000238937"/>
    </source>
</evidence>
<dbReference type="OrthoDB" id="337251at2"/>
<dbReference type="SUPFAM" id="SSF49879">
    <property type="entry name" value="SMAD/FHA domain"/>
    <property type="match status" value="1"/>
</dbReference>
<dbReference type="SUPFAM" id="SSF55781">
    <property type="entry name" value="GAF domain-like"/>
    <property type="match status" value="1"/>
</dbReference>
<dbReference type="SMART" id="SM00065">
    <property type="entry name" value="GAF"/>
    <property type="match status" value="1"/>
</dbReference>
<dbReference type="Gene3D" id="3.30.450.40">
    <property type="match status" value="1"/>
</dbReference>
<evidence type="ECO:0000256" key="1">
    <source>
        <dbReference type="SAM" id="Coils"/>
    </source>
</evidence>
<keyword evidence="1" id="KW-0175">Coiled coil</keyword>
<dbReference type="CDD" id="cd00060">
    <property type="entry name" value="FHA"/>
    <property type="match status" value="1"/>
</dbReference>
<dbReference type="Pfam" id="PF01590">
    <property type="entry name" value="GAF"/>
    <property type="match status" value="1"/>
</dbReference>
<dbReference type="AlphaFoldDB" id="A0A2T1GJ25"/>
<dbReference type="Pfam" id="PF00498">
    <property type="entry name" value="FHA"/>
    <property type="match status" value="1"/>
</dbReference>
<dbReference type="InterPro" id="IPR050923">
    <property type="entry name" value="Cell_Proc_Reg/RNA_Proc"/>
</dbReference>
<evidence type="ECO:0000259" key="2">
    <source>
        <dbReference type="PROSITE" id="PS50006"/>
    </source>
</evidence>
<gene>
    <name evidence="3" type="ORF">C7B77_07590</name>
</gene>
<accession>A0A2T1GJ25</accession>
<protein>
    <submittedName>
        <fullName evidence="3">Phosphopeptide-binding protein</fullName>
    </submittedName>
</protein>
<dbReference type="InterPro" id="IPR003018">
    <property type="entry name" value="GAF"/>
</dbReference>
<dbReference type="InterPro" id="IPR029016">
    <property type="entry name" value="GAF-like_dom_sf"/>
</dbReference>
<dbReference type="SMART" id="SM00240">
    <property type="entry name" value="FHA"/>
    <property type="match status" value="1"/>
</dbReference>
<sequence>MPYLIYAPDTPDRRVYELKPGLNTLGREIDNTIVLLGATVSRHHAEIHVTPTGTTIKDCQSINHTFVNRVQVEVDDYQLHDGDLVRCDTFEFKFVQQMTSSGPQPLPIGNNRELAIENLKQIPLHQYSEPLEELVNKKTAKNADQSEGAAAPIESREQNTVNKLKILLEVSKQLWSPDEPDKLLHKILDLLFQIMNIDRAVILLVDPDTQQLELKAAKSKAGIPEDPHSYSRKIVELAYQSGDAIVTQDAKDDDRFNDSVSIIRQVIQNCMCVPFKNYTEVMGVLYVHNSSFSVSYTHEDLEFLSALANQAAVVIHMSSEFHKREQKLKQQVMELQIQIDQERKENELAEIMSLDSFQKLQERAEKMRNKHNLT</sequence>
<dbReference type="Proteomes" id="UP000238937">
    <property type="component" value="Unassembled WGS sequence"/>
</dbReference>
<dbReference type="InterPro" id="IPR000253">
    <property type="entry name" value="FHA_dom"/>
</dbReference>